<dbReference type="EMBL" id="CAIIXF020000010">
    <property type="protein sequence ID" value="CAH1796414.1"/>
    <property type="molecule type" value="Genomic_DNA"/>
</dbReference>
<dbReference type="GO" id="GO:0008270">
    <property type="term" value="F:zinc ion binding"/>
    <property type="evidence" value="ECO:0007669"/>
    <property type="project" value="UniProtKB-KW"/>
</dbReference>
<feature type="region of interest" description="Disordered" evidence="2">
    <location>
        <begin position="386"/>
        <end position="421"/>
    </location>
</feature>
<comment type="caution">
    <text evidence="4">The sequence shown here is derived from an EMBL/GenBank/DDBJ whole genome shotgun (WGS) entry which is preliminary data.</text>
</comment>
<feature type="domain" description="CCHC-type" evidence="3">
    <location>
        <begin position="487"/>
        <end position="503"/>
    </location>
</feature>
<feature type="compositionally biased region" description="Basic residues" evidence="2">
    <location>
        <begin position="114"/>
        <end position="125"/>
    </location>
</feature>
<name>A0A8S4PS55_OWEFU</name>
<dbReference type="SUPFAM" id="SSF57756">
    <property type="entry name" value="Retrovirus zinc finger-like domains"/>
    <property type="match status" value="1"/>
</dbReference>
<feature type="domain" description="CCHC-type" evidence="3">
    <location>
        <begin position="467"/>
        <end position="480"/>
    </location>
</feature>
<feature type="compositionally biased region" description="Polar residues" evidence="2">
    <location>
        <begin position="412"/>
        <end position="421"/>
    </location>
</feature>
<protein>
    <recommendedName>
        <fullName evidence="3">CCHC-type domain-containing protein</fullName>
    </recommendedName>
</protein>
<dbReference type="InterPro" id="IPR001878">
    <property type="entry name" value="Znf_CCHC"/>
</dbReference>
<dbReference type="Gene3D" id="3.40.50.1110">
    <property type="entry name" value="SGNH hydrolase"/>
    <property type="match status" value="1"/>
</dbReference>
<accession>A0A8S4PS55</accession>
<dbReference type="GO" id="GO:0003676">
    <property type="term" value="F:nucleic acid binding"/>
    <property type="evidence" value="ECO:0007669"/>
    <property type="project" value="InterPro"/>
</dbReference>
<evidence type="ECO:0000256" key="1">
    <source>
        <dbReference type="PROSITE-ProRule" id="PRU00047"/>
    </source>
</evidence>
<dbReference type="PROSITE" id="PS50158">
    <property type="entry name" value="ZF_CCHC"/>
    <property type="match status" value="2"/>
</dbReference>
<dbReference type="Gene3D" id="4.10.60.10">
    <property type="entry name" value="Zinc finger, CCHC-type"/>
    <property type="match status" value="1"/>
</dbReference>
<evidence type="ECO:0000256" key="2">
    <source>
        <dbReference type="SAM" id="MobiDB-lite"/>
    </source>
</evidence>
<evidence type="ECO:0000313" key="4">
    <source>
        <dbReference type="EMBL" id="CAH1796414.1"/>
    </source>
</evidence>
<keyword evidence="1" id="KW-0862">Zinc</keyword>
<feature type="region of interest" description="Disordered" evidence="2">
    <location>
        <begin position="80"/>
        <end position="133"/>
    </location>
</feature>
<dbReference type="Proteomes" id="UP000749559">
    <property type="component" value="Unassembled WGS sequence"/>
</dbReference>
<evidence type="ECO:0000259" key="3">
    <source>
        <dbReference type="PROSITE" id="PS50158"/>
    </source>
</evidence>
<dbReference type="AlphaFoldDB" id="A0A8S4PS55"/>
<dbReference type="SUPFAM" id="SSF52266">
    <property type="entry name" value="SGNH hydrolase"/>
    <property type="match status" value="1"/>
</dbReference>
<keyword evidence="5" id="KW-1185">Reference proteome</keyword>
<sequence>MATNIVTNRNGSTTDPVLSQLFGNDSFNISDSTQNTNAIQGPSQNTVIDTDVTFSPGSVQEGDTLCTTPSTPLGLFTQETPSSAVTRRKTRLGTRNSKNAPKTPKSLQSNAKIKTTKAKTTRGRPSKSLLPPSPSIDRLVEVISTLTIKIEDLSTTTARLQDKIDIMETNLNAIQVTNTDLVSQLAAKTSKCKDLDEECIYLHKQLTNRKSAIDNPSKTLVIGSSIIRDFDHTKIRNTDVTCIRGGKIKDVHKEITELGKTTGPKPYNRLILQIASNDSSQNDASAESIVKDYKLMATGAKNISDEIHVSSITPRTDNKQAQEVIEAVNAEMQVMFDNDNQFTYINNDTIFRLQDGSINDGYLDSWGLHLTKAGSNKLAHNMKLDTISDDITKPRQFNRPRPSPNNHNNRPQAPQNVMGISSSNDTDGWQTVCHKKHNNNSSCDNSRSTYQSSHSNAPNKKGNKPACFKCGESSHLASSCWHPHSVRCYLCNSLGHKQTKCPEFNVANSN</sequence>
<feature type="compositionally biased region" description="Polar residues" evidence="2">
    <location>
        <begin position="439"/>
        <end position="458"/>
    </location>
</feature>
<dbReference type="SMART" id="SM00343">
    <property type="entry name" value="ZnF_C2HC"/>
    <property type="match status" value="2"/>
</dbReference>
<dbReference type="InterPro" id="IPR036514">
    <property type="entry name" value="SGNH_hydro_sf"/>
</dbReference>
<organism evidence="4 5">
    <name type="scientific">Owenia fusiformis</name>
    <name type="common">Polychaete worm</name>
    <dbReference type="NCBI Taxonomy" id="6347"/>
    <lineage>
        <taxon>Eukaryota</taxon>
        <taxon>Metazoa</taxon>
        <taxon>Spiralia</taxon>
        <taxon>Lophotrochozoa</taxon>
        <taxon>Annelida</taxon>
        <taxon>Polychaeta</taxon>
        <taxon>Sedentaria</taxon>
        <taxon>Canalipalpata</taxon>
        <taxon>Sabellida</taxon>
        <taxon>Oweniida</taxon>
        <taxon>Oweniidae</taxon>
        <taxon>Owenia</taxon>
    </lineage>
</organism>
<feature type="region of interest" description="Disordered" evidence="2">
    <location>
        <begin position="439"/>
        <end position="462"/>
    </location>
</feature>
<dbReference type="InterPro" id="IPR036875">
    <property type="entry name" value="Znf_CCHC_sf"/>
</dbReference>
<gene>
    <name evidence="4" type="ORF">OFUS_LOCUS20827</name>
</gene>
<keyword evidence="1" id="KW-0479">Metal-binding</keyword>
<proteinExistence type="predicted"/>
<reference evidence="4" key="1">
    <citation type="submission" date="2022-03" db="EMBL/GenBank/DDBJ databases">
        <authorList>
            <person name="Martin C."/>
        </authorList>
    </citation>
    <scope>NUCLEOTIDE SEQUENCE</scope>
</reference>
<evidence type="ECO:0000313" key="5">
    <source>
        <dbReference type="Proteomes" id="UP000749559"/>
    </source>
</evidence>
<feature type="compositionally biased region" description="Polar residues" evidence="2">
    <location>
        <begin position="93"/>
        <end position="110"/>
    </location>
</feature>
<keyword evidence="1" id="KW-0863">Zinc-finger</keyword>
<dbReference type="OrthoDB" id="6110336at2759"/>